<comment type="caution">
    <text evidence="2">The sequence shown here is derived from an EMBL/GenBank/DDBJ whole genome shotgun (WGS) entry which is preliminary data.</text>
</comment>
<evidence type="ECO:0000256" key="1">
    <source>
        <dbReference type="SAM" id="SignalP"/>
    </source>
</evidence>
<dbReference type="Proteomes" id="UP000228568">
    <property type="component" value="Unassembled WGS sequence"/>
</dbReference>
<dbReference type="EMBL" id="PFPK01000032">
    <property type="protein sequence ID" value="PIZ94773.1"/>
    <property type="molecule type" value="Genomic_DNA"/>
</dbReference>
<sequence length="168" mass="18910">MKKLIAYSFLFTMLFMAMPAFAASSPSYRNTSVLNSQRKNIVKNIVVQYKQLQQPMRKLIYIKLPPPPPPPCKNLEVVKGKWGFFQGPGKVVVTIGLKTKDSTCELSYSDSQGTSFKVSGTSLPITAKHAYYDGDNVTIDYDYNQKVLLLTIVPDGWDKKPRVSYSMN</sequence>
<proteinExistence type="predicted"/>
<feature type="chain" id="PRO_5014960953" evidence="1">
    <location>
        <begin position="23"/>
        <end position="168"/>
    </location>
</feature>
<reference evidence="3" key="1">
    <citation type="submission" date="2017-09" db="EMBL/GenBank/DDBJ databases">
        <title>Depth-based differentiation of microbial function through sediment-hosted aquifers and enrichment of novel symbionts in the deep terrestrial subsurface.</title>
        <authorList>
            <person name="Probst A.J."/>
            <person name="Ladd B."/>
            <person name="Jarett J.K."/>
            <person name="Geller-Mcgrath D.E."/>
            <person name="Sieber C.M.K."/>
            <person name="Emerson J.B."/>
            <person name="Anantharaman K."/>
            <person name="Thomas B.C."/>
            <person name="Malmstrom R."/>
            <person name="Stieglmeier M."/>
            <person name="Klingl A."/>
            <person name="Woyke T."/>
            <person name="Ryan C.M."/>
            <person name="Banfield J.F."/>
        </authorList>
    </citation>
    <scope>NUCLEOTIDE SEQUENCE [LARGE SCALE GENOMIC DNA]</scope>
</reference>
<dbReference type="AlphaFoldDB" id="A0A2M7V7V2"/>
<protein>
    <submittedName>
        <fullName evidence="2">Uncharacterized protein</fullName>
    </submittedName>
</protein>
<name>A0A2M7V7V2_9BACT</name>
<keyword evidence="1" id="KW-0732">Signal</keyword>
<organism evidence="2 3">
    <name type="scientific">Candidatus Magasanikbacteria bacterium CG_4_10_14_0_2_um_filter_37_12</name>
    <dbReference type="NCBI Taxonomy" id="1974637"/>
    <lineage>
        <taxon>Bacteria</taxon>
        <taxon>Candidatus Magasanikiibacteriota</taxon>
    </lineage>
</organism>
<accession>A0A2M7V7V2</accession>
<evidence type="ECO:0000313" key="3">
    <source>
        <dbReference type="Proteomes" id="UP000228568"/>
    </source>
</evidence>
<feature type="signal peptide" evidence="1">
    <location>
        <begin position="1"/>
        <end position="22"/>
    </location>
</feature>
<gene>
    <name evidence="2" type="ORF">COX81_02715</name>
</gene>
<evidence type="ECO:0000313" key="2">
    <source>
        <dbReference type="EMBL" id="PIZ94773.1"/>
    </source>
</evidence>